<evidence type="ECO:0000256" key="6">
    <source>
        <dbReference type="ARBA" id="ARBA00022824"/>
    </source>
</evidence>
<dbReference type="STRING" id="1173061.A0A0J9XK15"/>
<name>A0A0J9XK15_GEOCN</name>
<dbReference type="SUPFAM" id="SSF52540">
    <property type="entry name" value="P-loop containing nucleoside triphosphate hydrolases"/>
    <property type="match status" value="1"/>
</dbReference>
<evidence type="ECO:0000256" key="3">
    <source>
        <dbReference type="ARBA" id="ARBA00020256"/>
    </source>
</evidence>
<dbReference type="GO" id="GO:0005789">
    <property type="term" value="C:endoplasmic reticulum membrane"/>
    <property type="evidence" value="ECO:0007669"/>
    <property type="project" value="UniProtKB-SubCell"/>
</dbReference>
<keyword evidence="4 11" id="KW-0812">Transmembrane</keyword>
<keyword evidence="10 12" id="KW-0675">Receptor</keyword>
<keyword evidence="7 11" id="KW-1133">Transmembrane helix</keyword>
<comment type="similarity">
    <text evidence="2">Belongs to the SRP receptor beta subunit family.</text>
</comment>
<evidence type="ECO:0000256" key="9">
    <source>
        <dbReference type="ARBA" id="ARBA00023136"/>
    </source>
</evidence>
<evidence type="ECO:0000256" key="7">
    <source>
        <dbReference type="ARBA" id="ARBA00022989"/>
    </source>
</evidence>
<keyword evidence="9 11" id="KW-0472">Membrane</keyword>
<comment type="subcellular location">
    <subcellularLocation>
        <location evidence="1">Endoplasmic reticulum membrane</location>
        <topology evidence="1">Single-pass membrane protein</topology>
    </subcellularLocation>
</comment>
<dbReference type="GO" id="GO:0005525">
    <property type="term" value="F:GTP binding"/>
    <property type="evidence" value="ECO:0007669"/>
    <property type="project" value="UniProtKB-KW"/>
</dbReference>
<dbReference type="Gene3D" id="3.40.50.300">
    <property type="entry name" value="P-loop containing nucleotide triphosphate hydrolases"/>
    <property type="match status" value="1"/>
</dbReference>
<dbReference type="AlphaFoldDB" id="A0A0J9XK15"/>
<evidence type="ECO:0000313" key="13">
    <source>
        <dbReference type="Proteomes" id="UP000242525"/>
    </source>
</evidence>
<evidence type="ECO:0000256" key="1">
    <source>
        <dbReference type="ARBA" id="ARBA00004389"/>
    </source>
</evidence>
<protein>
    <recommendedName>
        <fullName evidence="3">Signal recognition particle receptor subunit beta</fullName>
    </recommendedName>
</protein>
<keyword evidence="5" id="KW-0547">Nucleotide-binding</keyword>
<evidence type="ECO:0000256" key="5">
    <source>
        <dbReference type="ARBA" id="ARBA00022741"/>
    </source>
</evidence>
<comment type="caution">
    <text evidence="12">The sequence shown here is derived from an EMBL/GenBank/DDBJ whole genome shotgun (WGS) entry which is preliminary data.</text>
</comment>
<evidence type="ECO:0000313" key="12">
    <source>
        <dbReference type="EMBL" id="CDO57627.1"/>
    </source>
</evidence>
<dbReference type="Proteomes" id="UP000242525">
    <property type="component" value="Unassembled WGS sequence"/>
</dbReference>
<evidence type="ECO:0000256" key="8">
    <source>
        <dbReference type="ARBA" id="ARBA00023134"/>
    </source>
</evidence>
<dbReference type="CDD" id="cd04105">
    <property type="entry name" value="SR_beta"/>
    <property type="match status" value="1"/>
</dbReference>
<feature type="transmembrane region" description="Helical" evidence="11">
    <location>
        <begin position="14"/>
        <end position="33"/>
    </location>
</feature>
<sequence length="259" mass="28267">MDFDLLFQKTLENIWSILLLACLLVLGLALTLFRTNSSFGKVKSSQPTVLIIGPANSGKTSLYTLWTNGEVSNTVTSQEPNMYKSLPIPFDSDVVAARITIVDLPGHAKLGHLLNDALNTYSNIKGILFVIDAAAGPNGVRVAAERLFTLLLRTEQRMGGIDLMIACNKADVFNMIPAVRMKGLLEEEIQNIRETRSKGLGTVGASGSLEDDNEDDGSWLGGERFEFVNLDGEVSISDGSVLTNNVEHWKRWVEGVVVN</sequence>
<accession>A0A0J9XK15</accession>
<proteinExistence type="inferred from homology"/>
<keyword evidence="6" id="KW-0256">Endoplasmic reticulum</keyword>
<evidence type="ECO:0000256" key="10">
    <source>
        <dbReference type="ARBA" id="ARBA00023170"/>
    </source>
</evidence>
<dbReference type="InterPro" id="IPR019009">
    <property type="entry name" value="SRP_receptor_beta_su"/>
</dbReference>
<organism evidence="12 13">
    <name type="scientific">Geotrichum candidum</name>
    <name type="common">Oospora lactis</name>
    <name type="synonym">Dipodascus geotrichum</name>
    <dbReference type="NCBI Taxonomy" id="1173061"/>
    <lineage>
        <taxon>Eukaryota</taxon>
        <taxon>Fungi</taxon>
        <taxon>Dikarya</taxon>
        <taxon>Ascomycota</taxon>
        <taxon>Saccharomycotina</taxon>
        <taxon>Dipodascomycetes</taxon>
        <taxon>Dipodascales</taxon>
        <taxon>Dipodascaceae</taxon>
        <taxon>Geotrichum</taxon>
    </lineage>
</organism>
<dbReference type="InterPro" id="IPR027417">
    <property type="entry name" value="P-loop_NTPase"/>
</dbReference>
<dbReference type="OrthoDB" id="41266at2759"/>
<gene>
    <name evidence="12" type="ORF">BN980_GECA23s01143g</name>
</gene>
<evidence type="ECO:0000256" key="11">
    <source>
        <dbReference type="SAM" id="Phobius"/>
    </source>
</evidence>
<reference evidence="12" key="1">
    <citation type="submission" date="2014-03" db="EMBL/GenBank/DDBJ databases">
        <authorList>
            <person name="Casaregola S."/>
        </authorList>
    </citation>
    <scope>NUCLEOTIDE SEQUENCE [LARGE SCALE GENOMIC DNA]</scope>
    <source>
        <strain evidence="12">CLIB 918</strain>
    </source>
</reference>
<keyword evidence="13" id="KW-1185">Reference proteome</keyword>
<evidence type="ECO:0000256" key="2">
    <source>
        <dbReference type="ARBA" id="ARBA00005619"/>
    </source>
</evidence>
<dbReference type="Pfam" id="PF09439">
    <property type="entry name" value="SRPRB"/>
    <property type="match status" value="1"/>
</dbReference>
<keyword evidence="8" id="KW-0342">GTP-binding</keyword>
<evidence type="ECO:0000256" key="4">
    <source>
        <dbReference type="ARBA" id="ARBA00022692"/>
    </source>
</evidence>
<dbReference type="EMBL" id="CCBN010000023">
    <property type="protein sequence ID" value="CDO57627.1"/>
    <property type="molecule type" value="Genomic_DNA"/>
</dbReference>